<organism evidence="1 2">
    <name type="scientific">Oligella urethralis DNF00040</name>
    <dbReference type="NCBI Taxonomy" id="1401065"/>
    <lineage>
        <taxon>Bacteria</taxon>
        <taxon>Pseudomonadati</taxon>
        <taxon>Pseudomonadota</taxon>
        <taxon>Betaproteobacteria</taxon>
        <taxon>Burkholderiales</taxon>
        <taxon>Alcaligenaceae</taxon>
        <taxon>Oligella</taxon>
    </lineage>
</organism>
<sequence length="73" mass="8461">MCTVAQKDVLIEFLAQVQAGLARRLPLSFNEDQRKLALLRSDLYSTSHTDINYEKLISEIKDIDEKYKHLPIL</sequence>
<proteinExistence type="predicted"/>
<evidence type="ECO:0000313" key="2">
    <source>
        <dbReference type="Proteomes" id="UP000029629"/>
    </source>
</evidence>
<dbReference type="RefSeq" id="WP_036561069.1">
    <property type="nucleotide sequence ID" value="NZ_JRNI01000095.1"/>
</dbReference>
<dbReference type="Proteomes" id="UP000029629">
    <property type="component" value="Unassembled WGS sequence"/>
</dbReference>
<comment type="caution">
    <text evidence="1">The sequence shown here is derived from an EMBL/GenBank/DDBJ whole genome shotgun (WGS) entry which is preliminary data.</text>
</comment>
<keyword evidence="2" id="KW-1185">Reference proteome</keyword>
<dbReference type="AlphaFoldDB" id="A0A096AWK8"/>
<protein>
    <submittedName>
        <fullName evidence="1">Uncharacterized protein</fullName>
    </submittedName>
</protein>
<dbReference type="EMBL" id="JRNI01000095">
    <property type="protein sequence ID" value="KGF25374.1"/>
    <property type="molecule type" value="Genomic_DNA"/>
</dbReference>
<accession>A0A096AWK8</accession>
<gene>
    <name evidence="1" type="ORF">HMPREF2130_11190</name>
</gene>
<name>A0A096AWK8_9BURK</name>
<reference evidence="1 2" key="1">
    <citation type="submission" date="2014-07" db="EMBL/GenBank/DDBJ databases">
        <authorList>
            <person name="McCorrison J."/>
            <person name="Sanka R."/>
            <person name="Torralba M."/>
            <person name="Gillis M."/>
            <person name="Haft D.H."/>
            <person name="Methe B."/>
            <person name="Sutton G."/>
            <person name="Nelson K.E."/>
        </authorList>
    </citation>
    <scope>NUCLEOTIDE SEQUENCE [LARGE SCALE GENOMIC DNA]</scope>
    <source>
        <strain evidence="1 2">DNF00040</strain>
    </source>
</reference>
<evidence type="ECO:0000313" key="1">
    <source>
        <dbReference type="EMBL" id="KGF25374.1"/>
    </source>
</evidence>